<evidence type="ECO:0000256" key="1">
    <source>
        <dbReference type="SAM" id="MobiDB-lite"/>
    </source>
</evidence>
<name>A0ABU1AZ92_9BACT</name>
<evidence type="ECO:0000313" key="3">
    <source>
        <dbReference type="Proteomes" id="UP001225316"/>
    </source>
</evidence>
<evidence type="ECO:0008006" key="4">
    <source>
        <dbReference type="Google" id="ProtNLM"/>
    </source>
</evidence>
<feature type="region of interest" description="Disordered" evidence="1">
    <location>
        <begin position="108"/>
        <end position="132"/>
    </location>
</feature>
<keyword evidence="3" id="KW-1185">Reference proteome</keyword>
<organism evidence="2 3">
    <name type="scientific">Thalassobacterium maritimum</name>
    <dbReference type="NCBI Taxonomy" id="3041265"/>
    <lineage>
        <taxon>Bacteria</taxon>
        <taxon>Pseudomonadati</taxon>
        <taxon>Verrucomicrobiota</taxon>
        <taxon>Opitutia</taxon>
        <taxon>Puniceicoccales</taxon>
        <taxon>Coraliomargaritaceae</taxon>
        <taxon>Thalassobacterium</taxon>
    </lineage>
</organism>
<comment type="caution">
    <text evidence="2">The sequence shown here is derived from an EMBL/GenBank/DDBJ whole genome shotgun (WGS) entry which is preliminary data.</text>
</comment>
<reference evidence="2 3" key="1">
    <citation type="submission" date="2023-04" db="EMBL/GenBank/DDBJ databases">
        <title>A novel bacteria isolated from coastal sediment.</title>
        <authorList>
            <person name="Liu X.-J."/>
            <person name="Du Z.-J."/>
        </authorList>
    </citation>
    <scope>NUCLEOTIDE SEQUENCE [LARGE SCALE GENOMIC DNA]</scope>
    <source>
        <strain evidence="2 3">SDUM461003</strain>
    </source>
</reference>
<feature type="compositionally biased region" description="Low complexity" evidence="1">
    <location>
        <begin position="110"/>
        <end position="126"/>
    </location>
</feature>
<accession>A0ABU1AZ92</accession>
<protein>
    <recommendedName>
        <fullName evidence="4">Anti sigma-E protein RseA N-terminal domain-containing protein</fullName>
    </recommendedName>
</protein>
<evidence type="ECO:0000313" key="2">
    <source>
        <dbReference type="EMBL" id="MDQ8209448.1"/>
    </source>
</evidence>
<gene>
    <name evidence="2" type="ORF">QEH52_18125</name>
</gene>
<sequence length="220" mass="23344">MADINKAQEKEVTVEDLLRLKRAERPDEAFWGTFDRELHQRMLQSLVKKDPWYVQVLRGVSGRIAQTTAVGAAAAFLAAVMLRPAYVEWAQTGTGAAVAQQDSELGFDGSNGLNGSNASNGSVSASMESMGDASRGRTERAQLALAAAQITAPVTEVAMADLEVVMTPDYQIEAISAGVDAAYTQDFTHDRLQVAAYDSAAYVADTASFAGSGLATGLVY</sequence>
<dbReference type="EMBL" id="JARXHW010000071">
    <property type="protein sequence ID" value="MDQ8209448.1"/>
    <property type="molecule type" value="Genomic_DNA"/>
</dbReference>
<dbReference type="Proteomes" id="UP001225316">
    <property type="component" value="Unassembled WGS sequence"/>
</dbReference>
<proteinExistence type="predicted"/>